<dbReference type="InterPro" id="IPR000560">
    <property type="entry name" value="His_Pase_clade-2"/>
</dbReference>
<feature type="chain" id="PRO_5024314007" evidence="5">
    <location>
        <begin position="19"/>
        <end position="420"/>
    </location>
</feature>
<dbReference type="Proteomes" id="UP000327044">
    <property type="component" value="Unassembled WGS sequence"/>
</dbReference>
<keyword evidence="1" id="KW-0378">Hydrolase</keyword>
<feature type="disulfide bond" evidence="4">
    <location>
        <begin position="245"/>
        <end position="258"/>
    </location>
</feature>
<feature type="disulfide bond" evidence="4">
    <location>
        <begin position="50"/>
        <end position="367"/>
    </location>
</feature>
<evidence type="ECO:0000256" key="1">
    <source>
        <dbReference type="ARBA" id="ARBA00022801"/>
    </source>
</evidence>
<dbReference type="OrthoDB" id="6509975at2759"/>
<accession>A0A5N4AWQ0</accession>
<dbReference type="Pfam" id="PF00328">
    <property type="entry name" value="His_Phos_2"/>
    <property type="match status" value="1"/>
</dbReference>
<organism evidence="6 7">
    <name type="scientific">Photinus pyralis</name>
    <name type="common">Common eastern firefly</name>
    <name type="synonym">Lampyris pyralis</name>
    <dbReference type="NCBI Taxonomy" id="7054"/>
    <lineage>
        <taxon>Eukaryota</taxon>
        <taxon>Metazoa</taxon>
        <taxon>Ecdysozoa</taxon>
        <taxon>Arthropoda</taxon>
        <taxon>Hexapoda</taxon>
        <taxon>Insecta</taxon>
        <taxon>Pterygota</taxon>
        <taxon>Neoptera</taxon>
        <taxon>Endopterygota</taxon>
        <taxon>Coleoptera</taxon>
        <taxon>Polyphaga</taxon>
        <taxon>Elateriformia</taxon>
        <taxon>Elateroidea</taxon>
        <taxon>Lampyridae</taxon>
        <taxon>Lampyrinae</taxon>
        <taxon>Photinus</taxon>
    </lineage>
</organism>
<evidence type="ECO:0000256" key="4">
    <source>
        <dbReference type="PIRSR" id="PIRSR000894-2"/>
    </source>
</evidence>
<protein>
    <submittedName>
        <fullName evidence="6">Uncharacterized protein</fullName>
    </submittedName>
</protein>
<evidence type="ECO:0000256" key="3">
    <source>
        <dbReference type="PIRSR" id="PIRSR000894-1"/>
    </source>
</evidence>
<feature type="signal peptide" evidence="5">
    <location>
        <begin position="1"/>
        <end position="18"/>
    </location>
</feature>
<name>A0A5N4AWQ0_PHOPY</name>
<keyword evidence="4" id="KW-1015">Disulfide bond</keyword>
<proteinExistence type="predicted"/>
<evidence type="ECO:0000256" key="2">
    <source>
        <dbReference type="ARBA" id="ARBA00023180"/>
    </source>
</evidence>
<dbReference type="PANTHER" id="PTHR20963:SF51">
    <property type="entry name" value="MULTIPLE INOSITOL POLYPHOSPHATE PHOSPHATASE 1"/>
    <property type="match status" value="1"/>
</dbReference>
<dbReference type="InParanoid" id="A0A5N4AWQ0"/>
<reference evidence="6 7" key="1">
    <citation type="journal article" date="2018" name="Elife">
        <title>Firefly genomes illuminate parallel origins of bioluminescence in beetles.</title>
        <authorList>
            <person name="Fallon T.R."/>
            <person name="Lower S.E."/>
            <person name="Chang C.H."/>
            <person name="Bessho-Uehara M."/>
            <person name="Martin G.J."/>
            <person name="Bewick A.J."/>
            <person name="Behringer M."/>
            <person name="Debat H.J."/>
            <person name="Wong I."/>
            <person name="Day J.C."/>
            <person name="Suvorov A."/>
            <person name="Silva C.J."/>
            <person name="Stanger-Hall K.F."/>
            <person name="Hall D.W."/>
            <person name="Schmitz R.J."/>
            <person name="Nelson D.R."/>
            <person name="Lewis S.M."/>
            <person name="Shigenobu S."/>
            <person name="Bybee S.M."/>
            <person name="Larracuente A.M."/>
            <person name="Oba Y."/>
            <person name="Weng J.K."/>
        </authorList>
    </citation>
    <scope>NUCLEOTIDE SEQUENCE [LARGE SCALE GENOMIC DNA]</scope>
    <source>
        <strain evidence="6">1611_PpyrPB1</strain>
        <tissue evidence="6">Whole body</tissue>
    </source>
</reference>
<dbReference type="CDD" id="cd07061">
    <property type="entry name" value="HP_HAP_like"/>
    <property type="match status" value="1"/>
</dbReference>
<keyword evidence="2" id="KW-0325">Glycoprotein</keyword>
<evidence type="ECO:0000313" key="7">
    <source>
        <dbReference type="Proteomes" id="UP000327044"/>
    </source>
</evidence>
<dbReference type="InterPro" id="IPR016274">
    <property type="entry name" value="Histidine_acid_Pase_euk"/>
</dbReference>
<dbReference type="AlphaFoldDB" id="A0A5N4AWQ0"/>
<dbReference type="EMBL" id="VVIM01000002">
    <property type="protein sequence ID" value="KAB0801759.1"/>
    <property type="molecule type" value="Genomic_DNA"/>
</dbReference>
<dbReference type="SUPFAM" id="SSF53254">
    <property type="entry name" value="Phosphoglycerate mutase-like"/>
    <property type="match status" value="1"/>
</dbReference>
<evidence type="ECO:0000256" key="5">
    <source>
        <dbReference type="SAM" id="SignalP"/>
    </source>
</evidence>
<feature type="active site" description="Proton donor" evidence="3">
    <location>
        <position position="318"/>
    </location>
</feature>
<gene>
    <name evidence="6" type="ORF">PPYR_03945</name>
</gene>
<sequence>MSHLSLILLIVLFASIEGSFITSFEKYFGSKTPYRAVENKDTTPVEFPGCQPKKIWYIIRHGARAPTKKHLHNMEQNLPRIAQIIINAKSESFLAEIEELKKWKLPFDTEGILTAEGGRELSSLASRTKARFPTLFPEGYSKTHYYFRHTDAERTQSSARNFTFGLFGNEHYKVEYPPPPPVDLVLKFYKTCTRYKDEVDRYDYEEAIAFSKSDRVENVIATVNERLNLNGTLTFDDVDYMYQACIHEAASFRQSVWCSFLPLEAIKVYGFIDSLDNYHKSGYRCEVTYKQACPMFKSMIDHFERKDGPPTTVYFAHDGGILKFYAHLGLFKDDHHLNRTDYESSYQWDISKIGPFATNIAFVLYNCSSTEKVAVLLQERMIKLPNCGELCDFERIKLQYNDSINNCAHDQICKKKTHAL</sequence>
<dbReference type="GO" id="GO:0052745">
    <property type="term" value="F:inositol phosphate phosphatase activity"/>
    <property type="evidence" value="ECO:0007669"/>
    <property type="project" value="TreeGrafter"/>
</dbReference>
<keyword evidence="5" id="KW-0732">Signal</keyword>
<comment type="caution">
    <text evidence="6">The sequence shown here is derived from an EMBL/GenBank/DDBJ whole genome shotgun (WGS) entry which is preliminary data.</text>
</comment>
<keyword evidence="7" id="KW-1185">Reference proteome</keyword>
<feature type="active site" description="Nucleophile" evidence="3">
    <location>
        <position position="61"/>
    </location>
</feature>
<dbReference type="InterPro" id="IPR029033">
    <property type="entry name" value="His_PPase_superfam"/>
</dbReference>
<dbReference type="PIRSF" id="PIRSF000894">
    <property type="entry name" value="Acid_phosphatase"/>
    <property type="match status" value="1"/>
</dbReference>
<evidence type="ECO:0000313" key="6">
    <source>
        <dbReference type="EMBL" id="KAB0801759.1"/>
    </source>
</evidence>
<dbReference type="Gene3D" id="3.40.50.1240">
    <property type="entry name" value="Phosphoglycerate mutase-like"/>
    <property type="match status" value="1"/>
</dbReference>
<dbReference type="PANTHER" id="PTHR20963">
    <property type="entry name" value="MULTIPLE INOSITOL POLYPHOSPHATE PHOSPHATASE-RELATED"/>
    <property type="match status" value="1"/>
</dbReference>
<dbReference type="GO" id="GO:0003993">
    <property type="term" value="F:acid phosphatase activity"/>
    <property type="evidence" value="ECO:0007669"/>
    <property type="project" value="TreeGrafter"/>
</dbReference>